<dbReference type="GO" id="GO:0006974">
    <property type="term" value="P:DNA damage response"/>
    <property type="evidence" value="ECO:0007669"/>
    <property type="project" value="UniProtKB-KW"/>
</dbReference>
<protein>
    <recommendedName>
        <fullName evidence="8">N-acetyltransferase</fullName>
    </recommendedName>
</protein>
<keyword evidence="7" id="KW-1185">Reference proteome</keyword>
<dbReference type="InterPro" id="IPR000182">
    <property type="entry name" value="GNAT_dom"/>
</dbReference>
<keyword evidence="2" id="KW-0227">DNA damage</keyword>
<evidence type="ECO:0008006" key="8">
    <source>
        <dbReference type="Google" id="ProtNLM"/>
    </source>
</evidence>
<dbReference type="CDD" id="cd17744">
    <property type="entry name" value="BRCT_MDC1_rpt1"/>
    <property type="match status" value="1"/>
</dbReference>
<accession>A0AAW1H1Z1</accession>
<evidence type="ECO:0000313" key="6">
    <source>
        <dbReference type="EMBL" id="KAK9671132.1"/>
    </source>
</evidence>
<dbReference type="InterPro" id="IPR036420">
    <property type="entry name" value="BRCT_dom_sf"/>
</dbReference>
<comment type="caution">
    <text evidence="6">The sequence shown here is derived from an EMBL/GenBank/DDBJ whole genome shotgun (WGS) entry which is preliminary data.</text>
</comment>
<feature type="domain" description="BRCT" evidence="4">
    <location>
        <begin position="433"/>
        <end position="522"/>
    </location>
</feature>
<feature type="domain" description="BRCT" evidence="4">
    <location>
        <begin position="545"/>
        <end position="629"/>
    </location>
</feature>
<dbReference type="InterPro" id="IPR051579">
    <property type="entry name" value="DDR_Transcriptional_Reg"/>
</dbReference>
<organism evidence="6 7">
    <name type="scientific">Saponaria officinalis</name>
    <name type="common">Common soapwort</name>
    <name type="synonym">Lychnis saponaria</name>
    <dbReference type="NCBI Taxonomy" id="3572"/>
    <lineage>
        <taxon>Eukaryota</taxon>
        <taxon>Viridiplantae</taxon>
        <taxon>Streptophyta</taxon>
        <taxon>Embryophyta</taxon>
        <taxon>Tracheophyta</taxon>
        <taxon>Spermatophyta</taxon>
        <taxon>Magnoliopsida</taxon>
        <taxon>eudicotyledons</taxon>
        <taxon>Gunneridae</taxon>
        <taxon>Pentapetalae</taxon>
        <taxon>Caryophyllales</taxon>
        <taxon>Caryophyllaceae</taxon>
        <taxon>Caryophylleae</taxon>
        <taxon>Saponaria</taxon>
    </lineage>
</organism>
<reference evidence="6" key="1">
    <citation type="submission" date="2024-03" db="EMBL/GenBank/DDBJ databases">
        <title>WGS assembly of Saponaria officinalis var. Norfolk2.</title>
        <authorList>
            <person name="Jenkins J."/>
            <person name="Shu S."/>
            <person name="Grimwood J."/>
            <person name="Barry K."/>
            <person name="Goodstein D."/>
            <person name="Schmutz J."/>
            <person name="Leebens-Mack J."/>
            <person name="Osbourn A."/>
        </authorList>
    </citation>
    <scope>NUCLEOTIDE SEQUENCE [LARGE SCALE GENOMIC DNA]</scope>
    <source>
        <strain evidence="6">JIC</strain>
    </source>
</reference>
<dbReference type="SUPFAM" id="SSF52113">
    <property type="entry name" value="BRCT domain"/>
    <property type="match status" value="2"/>
</dbReference>
<sequence>MARKKKTSQSSAIFSPISIGNCEVSIEGDSKCFNYESSDNSLQISASKGAEIKISVMEHMNESRSHGLDSVKLGETEEGSGTHVDCQFVLINPKNTDTVTQSLLKDIMSLYMKELPGMNYAANTGKQSSFLQRCVSSGKFCTLILSENSVEMSHKVIAAVTYQMIPADTQYAEIPLAAVSSTYQRKGVGRVLYMELRKRLQDVGISTILCWGDKESEGFWQKQGFVSIAEMGTKGRSRRLPIKADIRRALCFPGGSTLMISHLNKNLHDVGSHSIKLRLDSPQKRTSSDDVFYSLAGTNEASCLPTSVAERSHEPETLMLELNAALERNQTQNCQQFVTSDKIDADMVGAAGEPVKQISSTYEREAKRRMFETSLSSLNSKRVKATHLDDCHPSYTDTAFVSDKEQKDDSLSNQSPLGLEENFVVMESSHADESQARRKGVHIMLMDIADGPKKAYLVKTIVDLGGSITADGSKCTHVLTVKARRTLNFCTALCSGAWILSPHWLKESSREGRFLDEVPYIVKDEDYVTKFRVDLKDAVLRARKNPRGLLDGYNICLSTQVQPPIEMLSAIVRSASGNVHVGLSKVVEKSSTIFIVSEEDMEEALLAVKSGIPTFSSDWLMNCVMKQELELDASQFAESL</sequence>
<evidence type="ECO:0000256" key="2">
    <source>
        <dbReference type="ARBA" id="ARBA00022763"/>
    </source>
</evidence>
<dbReference type="AlphaFoldDB" id="A0AAW1H1Z1"/>
<evidence type="ECO:0000256" key="3">
    <source>
        <dbReference type="ARBA" id="ARBA00023242"/>
    </source>
</evidence>
<evidence type="ECO:0000259" key="5">
    <source>
        <dbReference type="PROSITE" id="PS51186"/>
    </source>
</evidence>
<gene>
    <name evidence="6" type="ORF">RND81_12G008700</name>
</gene>
<evidence type="ECO:0000259" key="4">
    <source>
        <dbReference type="PROSITE" id="PS50172"/>
    </source>
</evidence>
<dbReference type="Pfam" id="PF16589">
    <property type="entry name" value="BRCT_2"/>
    <property type="match status" value="1"/>
</dbReference>
<keyword evidence="3" id="KW-0539">Nucleus</keyword>
<dbReference type="Pfam" id="PF16770">
    <property type="entry name" value="RTT107_BRCT_5"/>
    <property type="match status" value="1"/>
</dbReference>
<dbReference type="Proteomes" id="UP001443914">
    <property type="component" value="Unassembled WGS sequence"/>
</dbReference>
<name>A0AAW1H1Z1_SAPOF</name>
<evidence type="ECO:0000256" key="1">
    <source>
        <dbReference type="ARBA" id="ARBA00004123"/>
    </source>
</evidence>
<evidence type="ECO:0000313" key="7">
    <source>
        <dbReference type="Proteomes" id="UP001443914"/>
    </source>
</evidence>
<dbReference type="InterPro" id="IPR001357">
    <property type="entry name" value="BRCT_dom"/>
</dbReference>
<dbReference type="PROSITE" id="PS50172">
    <property type="entry name" value="BRCT"/>
    <property type="match status" value="2"/>
</dbReference>
<dbReference type="CDD" id="cd18432">
    <property type="entry name" value="BRCT_PAXIP1_rpt6_like"/>
    <property type="match status" value="1"/>
</dbReference>
<dbReference type="InterPro" id="IPR016181">
    <property type="entry name" value="Acyl_CoA_acyltransferase"/>
</dbReference>
<dbReference type="Pfam" id="PF00583">
    <property type="entry name" value="Acetyltransf_1"/>
    <property type="match status" value="1"/>
</dbReference>
<dbReference type="SUPFAM" id="SSF55729">
    <property type="entry name" value="Acyl-CoA N-acyltransferases (Nat)"/>
    <property type="match status" value="1"/>
</dbReference>
<feature type="domain" description="N-acetyltransferase" evidence="5">
    <location>
        <begin position="94"/>
        <end position="245"/>
    </location>
</feature>
<dbReference type="GO" id="GO:0016747">
    <property type="term" value="F:acyltransferase activity, transferring groups other than amino-acyl groups"/>
    <property type="evidence" value="ECO:0007669"/>
    <property type="project" value="InterPro"/>
</dbReference>
<dbReference type="EMBL" id="JBDFQZ010000012">
    <property type="protein sequence ID" value="KAK9671132.1"/>
    <property type="molecule type" value="Genomic_DNA"/>
</dbReference>
<dbReference type="PANTHER" id="PTHR23196:SF8">
    <property type="entry name" value="N-ACETYLTRANSFERASE"/>
    <property type="match status" value="1"/>
</dbReference>
<dbReference type="Gene3D" id="3.40.50.10190">
    <property type="entry name" value="BRCT domain"/>
    <property type="match status" value="2"/>
</dbReference>
<dbReference type="Gene3D" id="3.40.630.30">
    <property type="match status" value="1"/>
</dbReference>
<comment type="subcellular location">
    <subcellularLocation>
        <location evidence="1">Nucleus</location>
    </subcellularLocation>
</comment>
<proteinExistence type="predicted"/>
<dbReference type="CDD" id="cd04301">
    <property type="entry name" value="NAT_SF"/>
    <property type="match status" value="1"/>
</dbReference>
<dbReference type="PANTHER" id="PTHR23196">
    <property type="entry name" value="PAX TRANSCRIPTION ACTIVATION DOMAIN INTERACTING PROTEIN"/>
    <property type="match status" value="1"/>
</dbReference>
<dbReference type="GO" id="GO:0005634">
    <property type="term" value="C:nucleus"/>
    <property type="evidence" value="ECO:0007669"/>
    <property type="project" value="UniProtKB-SubCell"/>
</dbReference>
<dbReference type="PROSITE" id="PS51186">
    <property type="entry name" value="GNAT"/>
    <property type="match status" value="1"/>
</dbReference>
<dbReference type="SMART" id="SM00292">
    <property type="entry name" value="BRCT"/>
    <property type="match status" value="2"/>
</dbReference>